<reference evidence="13 14" key="1">
    <citation type="submission" date="2021-02" db="EMBL/GenBank/DDBJ databases">
        <title>Plant Genome Project.</title>
        <authorList>
            <person name="Zhang R.-G."/>
        </authorList>
    </citation>
    <scope>NUCLEOTIDE SEQUENCE [LARGE SCALE GENOMIC DNA]</scope>
    <source>
        <tissue evidence="13">Leaves</tissue>
    </source>
</reference>
<evidence type="ECO:0000256" key="1">
    <source>
        <dbReference type="ARBA" id="ARBA00000189"/>
    </source>
</evidence>
<comment type="catalytic activity">
    <reaction evidence="1">
        <text>2 a phenolic donor + H2O2 = 2 a phenolic radical donor + 2 H2O</text>
        <dbReference type="Rhea" id="RHEA:56136"/>
        <dbReference type="ChEBI" id="CHEBI:15377"/>
        <dbReference type="ChEBI" id="CHEBI:16240"/>
        <dbReference type="ChEBI" id="CHEBI:139520"/>
        <dbReference type="ChEBI" id="CHEBI:139521"/>
        <dbReference type="EC" id="1.11.1.7"/>
    </reaction>
</comment>
<comment type="cofactor">
    <cofactor evidence="2">
        <name>Ca(2+)</name>
        <dbReference type="ChEBI" id="CHEBI:29108"/>
    </cofactor>
</comment>
<feature type="domain" description="Plant heme peroxidase family profile" evidence="12">
    <location>
        <begin position="1"/>
        <end position="112"/>
    </location>
</feature>
<keyword evidence="6" id="KW-0349">Heme</keyword>
<name>A0ABQ8HH91_9ROSI</name>
<evidence type="ECO:0000256" key="8">
    <source>
        <dbReference type="ARBA" id="ARBA00023002"/>
    </source>
</evidence>
<evidence type="ECO:0000256" key="11">
    <source>
        <dbReference type="SAM" id="MobiDB-lite"/>
    </source>
</evidence>
<dbReference type="Gene3D" id="1.10.520.10">
    <property type="match status" value="1"/>
</dbReference>
<evidence type="ECO:0000313" key="13">
    <source>
        <dbReference type="EMBL" id="KAH7560436.1"/>
    </source>
</evidence>
<sequence length="112" mass="12330">MPSVDTPFGQAQCNYPQDSGDGDSNRSDLDPTIPNEFDSNYYTNIQNSRGLLQSDQELFSSIGADIVAIVNRLAGSQTRFYDAFGDSMIKMGNIKPLTGTNGEIRTNCRRIN</sequence>
<evidence type="ECO:0000256" key="6">
    <source>
        <dbReference type="ARBA" id="ARBA00022617"/>
    </source>
</evidence>
<dbReference type="PROSITE" id="PS50873">
    <property type="entry name" value="PEROXIDASE_4"/>
    <property type="match status" value="1"/>
</dbReference>
<keyword evidence="7" id="KW-0479">Metal-binding</keyword>
<keyword evidence="8" id="KW-0560">Oxidoreductase</keyword>
<dbReference type="InterPro" id="IPR000823">
    <property type="entry name" value="Peroxidase_pln"/>
</dbReference>
<dbReference type="EC" id="1.11.1.7" evidence="4"/>
<evidence type="ECO:0000256" key="10">
    <source>
        <dbReference type="RuleBase" id="RU004241"/>
    </source>
</evidence>
<keyword evidence="14" id="KW-1185">Reference proteome</keyword>
<comment type="cofactor">
    <cofactor evidence="3">
        <name>heme b</name>
        <dbReference type="ChEBI" id="CHEBI:60344"/>
    </cofactor>
</comment>
<dbReference type="Proteomes" id="UP000827721">
    <property type="component" value="Unassembled WGS sequence"/>
</dbReference>
<dbReference type="InterPro" id="IPR010255">
    <property type="entry name" value="Haem_peroxidase_sf"/>
</dbReference>
<evidence type="ECO:0000256" key="9">
    <source>
        <dbReference type="ARBA" id="ARBA00023004"/>
    </source>
</evidence>
<dbReference type="SUPFAM" id="SSF48113">
    <property type="entry name" value="Heme-dependent peroxidases"/>
    <property type="match status" value="1"/>
</dbReference>
<comment type="caution">
    <text evidence="13">The sequence shown here is derived from an EMBL/GenBank/DDBJ whole genome shotgun (WGS) entry which is preliminary data.</text>
</comment>
<evidence type="ECO:0000256" key="4">
    <source>
        <dbReference type="ARBA" id="ARBA00012313"/>
    </source>
</evidence>
<evidence type="ECO:0000256" key="5">
    <source>
        <dbReference type="ARBA" id="ARBA00022559"/>
    </source>
</evidence>
<dbReference type="InterPro" id="IPR002016">
    <property type="entry name" value="Haem_peroxidase"/>
</dbReference>
<dbReference type="Pfam" id="PF00141">
    <property type="entry name" value="peroxidase"/>
    <property type="match status" value="1"/>
</dbReference>
<evidence type="ECO:0000256" key="7">
    <source>
        <dbReference type="ARBA" id="ARBA00022723"/>
    </source>
</evidence>
<accession>A0ABQ8HH91</accession>
<dbReference type="EMBL" id="JAFEMO010000010">
    <property type="protein sequence ID" value="KAH7560436.1"/>
    <property type="molecule type" value="Genomic_DNA"/>
</dbReference>
<comment type="similarity">
    <text evidence="10">Belongs to the peroxidase family.</text>
</comment>
<dbReference type="Gene3D" id="1.10.420.10">
    <property type="entry name" value="Peroxidase, domain 2"/>
    <property type="match status" value="1"/>
</dbReference>
<gene>
    <name evidence="13" type="ORF">JRO89_XS10G0019200</name>
</gene>
<evidence type="ECO:0000259" key="12">
    <source>
        <dbReference type="PROSITE" id="PS50873"/>
    </source>
</evidence>
<evidence type="ECO:0000256" key="2">
    <source>
        <dbReference type="ARBA" id="ARBA00001913"/>
    </source>
</evidence>
<dbReference type="PRINTS" id="PR00461">
    <property type="entry name" value="PLPEROXIDASE"/>
</dbReference>
<feature type="region of interest" description="Disordered" evidence="11">
    <location>
        <begin position="1"/>
        <end position="34"/>
    </location>
</feature>
<protein>
    <recommendedName>
        <fullName evidence="4">peroxidase</fullName>
        <ecNumber evidence="4">1.11.1.7</ecNumber>
    </recommendedName>
</protein>
<proteinExistence type="inferred from homology"/>
<keyword evidence="5" id="KW-0575">Peroxidase</keyword>
<dbReference type="PANTHER" id="PTHR31388:SF147">
    <property type="entry name" value="PEROXIDASE 58"/>
    <property type="match status" value="1"/>
</dbReference>
<evidence type="ECO:0000256" key="3">
    <source>
        <dbReference type="ARBA" id="ARBA00001970"/>
    </source>
</evidence>
<organism evidence="13 14">
    <name type="scientific">Xanthoceras sorbifolium</name>
    <dbReference type="NCBI Taxonomy" id="99658"/>
    <lineage>
        <taxon>Eukaryota</taxon>
        <taxon>Viridiplantae</taxon>
        <taxon>Streptophyta</taxon>
        <taxon>Embryophyta</taxon>
        <taxon>Tracheophyta</taxon>
        <taxon>Spermatophyta</taxon>
        <taxon>Magnoliopsida</taxon>
        <taxon>eudicotyledons</taxon>
        <taxon>Gunneridae</taxon>
        <taxon>Pentapetalae</taxon>
        <taxon>rosids</taxon>
        <taxon>malvids</taxon>
        <taxon>Sapindales</taxon>
        <taxon>Sapindaceae</taxon>
        <taxon>Xanthoceroideae</taxon>
        <taxon>Xanthoceras</taxon>
    </lineage>
</organism>
<evidence type="ECO:0000313" key="14">
    <source>
        <dbReference type="Proteomes" id="UP000827721"/>
    </source>
</evidence>
<keyword evidence="9" id="KW-0408">Iron</keyword>
<dbReference type="PANTHER" id="PTHR31388">
    <property type="entry name" value="PEROXIDASE 72-RELATED"/>
    <property type="match status" value="1"/>
</dbReference>